<feature type="region of interest" description="Disordered" evidence="3">
    <location>
        <begin position="202"/>
        <end position="250"/>
    </location>
</feature>
<dbReference type="VEuPathDB" id="FungiDB:H257_06816"/>
<reference evidence="5 6" key="1">
    <citation type="submission" date="2018-08" db="EMBL/GenBank/DDBJ databases">
        <title>Aphanomyces genome sequencing and annotation.</title>
        <authorList>
            <person name="Minardi D."/>
            <person name="Oidtmann B."/>
            <person name="Van Der Giezen M."/>
            <person name="Studholme D.J."/>
        </authorList>
    </citation>
    <scope>NUCLEOTIDE SEQUENCE [LARGE SCALE GENOMIC DNA]</scope>
    <source>
        <strain evidence="5 6">Sv</strain>
    </source>
</reference>
<feature type="transmembrane region" description="Helical" evidence="4">
    <location>
        <begin position="60"/>
        <end position="83"/>
    </location>
</feature>
<dbReference type="VEuPathDB" id="FungiDB:H257_06815"/>
<evidence type="ECO:0000256" key="4">
    <source>
        <dbReference type="SAM" id="Phobius"/>
    </source>
</evidence>
<proteinExistence type="predicted"/>
<dbReference type="InterPro" id="IPR045054">
    <property type="entry name" value="P4HA-like"/>
</dbReference>
<name>A0A418D1S9_APHAT</name>
<keyword evidence="1" id="KW-0479">Metal-binding</keyword>
<sequence>MTPTPPPPSTPGTIASSDVTIIDPNTDDAVIPEVTSDQLRATIPSHVSTASSESEGPNTVGLIMIVAGILVGIGLLLGAVWFVRRRQQDNEDDEVFYDSFFEKGAQLYPSMTVEDSRYAANFPGDFGGSTAQVEKDSMFFTWRSPSPKIQAPIVTSLMPPCEDDAAQMMVMRTPSDELVLHNDVPNNFHTGEQSSSIVSYQYTQRGNQDTERPPVPNVGSCTTFPNRRESEPETPPTAEKTSAKDAPSASFLPSSLSLVGLSVAMVVAAVAMHALGGIDPPTHQVVQEQLFRDAMQSPRNSRGNLTLANATSAPNYGSLSKYETDIVAMDDQFFLEPRECTGTMPTVMSSSLHFFWDGDGDCLHALALTAGLALGIPALRLDNGVRLSSQYSLPLTTASDVETANRIVHVLLDFDLWVWPGIAVNFTYTLHDNMTLTTQSLSPRVFSVTNFINQGEAGEIIAHGRKLLRRSPTGESVDGTVSDIRTSSTAFLPDTAFSRQFQHRATGVARLPSASYAERLQLVRYRPGEFYRQHLDTMASKNIEAPPVYQYADFVKWAAVAAKNVALLGNDLPERFKPGQALYPNANNVKFATALVELFWKDGVSKHFFASRNEMEWERWLADKVARPSGNPMRQLLQHDGLSHFLRWIRWAKERISVLGDQVPASIRPSGKLYPKYDQYFQYELIALLFKHHSTSQLTDLLSKQWFDFLVEYQGRRDCIHILLQQVPALAQSLADTWAKEVQMYGEFTTTYTLPPYVHHMTPNRFVTLFVYLNAVERGSGGTVFPFAESIETVESVRSTTSTTTDGMAECKTGLNVAPTAFGASLFYTQTPDQDVDFLALHGGCPPQGSIKWGANAFMWNADAAEGADFWN</sequence>
<feature type="transmembrane region" description="Helical" evidence="4">
    <location>
        <begin position="256"/>
        <end position="275"/>
    </location>
</feature>
<dbReference type="EMBL" id="QUTG01004394">
    <property type="protein sequence ID" value="RHY88301.1"/>
    <property type="molecule type" value="Genomic_DNA"/>
</dbReference>
<evidence type="ECO:0000313" key="5">
    <source>
        <dbReference type="EMBL" id="RHY88301.1"/>
    </source>
</evidence>
<dbReference type="GO" id="GO:0005783">
    <property type="term" value="C:endoplasmic reticulum"/>
    <property type="evidence" value="ECO:0007669"/>
    <property type="project" value="TreeGrafter"/>
</dbReference>
<keyword evidence="4" id="KW-1133">Transmembrane helix</keyword>
<comment type="caution">
    <text evidence="5">The sequence shown here is derived from an EMBL/GenBank/DDBJ whole genome shotgun (WGS) entry which is preliminary data.</text>
</comment>
<organism evidence="5 6">
    <name type="scientific">Aphanomyces astaci</name>
    <name type="common">Crayfish plague agent</name>
    <dbReference type="NCBI Taxonomy" id="112090"/>
    <lineage>
        <taxon>Eukaryota</taxon>
        <taxon>Sar</taxon>
        <taxon>Stramenopiles</taxon>
        <taxon>Oomycota</taxon>
        <taxon>Saprolegniomycetes</taxon>
        <taxon>Saprolegniales</taxon>
        <taxon>Verrucalvaceae</taxon>
        <taxon>Aphanomyces</taxon>
    </lineage>
</organism>
<evidence type="ECO:0000256" key="2">
    <source>
        <dbReference type="ARBA" id="ARBA00023004"/>
    </source>
</evidence>
<protein>
    <recommendedName>
        <fullName evidence="7">Prolyl 4-hydroxylase alpha subunit domain-containing protein</fullName>
    </recommendedName>
</protein>
<dbReference type="AlphaFoldDB" id="A0A418D1S9"/>
<accession>A0A418D1S9</accession>
<dbReference type="PANTHER" id="PTHR10869:SF226">
    <property type="entry name" value="PROLYL 4-HYDROXYLASE ALPHA SUBUNIT DOMAIN-CONTAINING PROTEIN"/>
    <property type="match status" value="1"/>
</dbReference>
<evidence type="ECO:0000256" key="3">
    <source>
        <dbReference type="SAM" id="MobiDB-lite"/>
    </source>
</evidence>
<dbReference type="PANTHER" id="PTHR10869">
    <property type="entry name" value="PROLYL 4-HYDROXYLASE ALPHA SUBUNIT"/>
    <property type="match status" value="1"/>
</dbReference>
<keyword evidence="4" id="KW-0472">Membrane</keyword>
<evidence type="ECO:0008006" key="7">
    <source>
        <dbReference type="Google" id="ProtNLM"/>
    </source>
</evidence>
<gene>
    <name evidence="5" type="ORF">DYB35_011775</name>
</gene>
<dbReference type="GO" id="GO:0004656">
    <property type="term" value="F:procollagen-proline 4-dioxygenase activity"/>
    <property type="evidence" value="ECO:0007669"/>
    <property type="project" value="TreeGrafter"/>
</dbReference>
<keyword evidence="2" id="KW-0408">Iron</keyword>
<dbReference type="Gene3D" id="2.60.120.620">
    <property type="entry name" value="q2cbj1_9rhob like domain"/>
    <property type="match status" value="2"/>
</dbReference>
<evidence type="ECO:0000256" key="1">
    <source>
        <dbReference type="ARBA" id="ARBA00022723"/>
    </source>
</evidence>
<dbReference type="Proteomes" id="UP000285712">
    <property type="component" value="Unassembled WGS sequence"/>
</dbReference>
<keyword evidence="4" id="KW-0812">Transmembrane</keyword>
<dbReference type="GO" id="GO:0046872">
    <property type="term" value="F:metal ion binding"/>
    <property type="evidence" value="ECO:0007669"/>
    <property type="project" value="UniProtKB-KW"/>
</dbReference>
<evidence type="ECO:0000313" key="6">
    <source>
        <dbReference type="Proteomes" id="UP000285712"/>
    </source>
</evidence>